<dbReference type="STRING" id="1817813.A2008_13290"/>
<organism evidence="3 4">
    <name type="scientific">Candidatus Wallbacteria bacterium GWC2_49_35</name>
    <dbReference type="NCBI Taxonomy" id="1817813"/>
    <lineage>
        <taxon>Bacteria</taxon>
        <taxon>Candidatus Walliibacteriota</taxon>
    </lineage>
</organism>
<feature type="compositionally biased region" description="Basic and acidic residues" evidence="1">
    <location>
        <begin position="34"/>
        <end position="52"/>
    </location>
</feature>
<evidence type="ECO:0000256" key="1">
    <source>
        <dbReference type="SAM" id="MobiDB-lite"/>
    </source>
</evidence>
<dbReference type="PROSITE" id="PS51199">
    <property type="entry name" value="SF4_HELICASE"/>
    <property type="match status" value="1"/>
</dbReference>
<name>A0A1F7WX94_9BACT</name>
<dbReference type="EMBL" id="MGFH01000043">
    <property type="protein sequence ID" value="OGM07474.1"/>
    <property type="molecule type" value="Genomic_DNA"/>
</dbReference>
<dbReference type="GO" id="GO:0005524">
    <property type="term" value="F:ATP binding"/>
    <property type="evidence" value="ECO:0007669"/>
    <property type="project" value="InterPro"/>
</dbReference>
<dbReference type="InterPro" id="IPR016136">
    <property type="entry name" value="DNA_helicase_N/primase_C"/>
</dbReference>
<reference evidence="3 4" key="1">
    <citation type="journal article" date="2016" name="Nat. Commun.">
        <title>Thousands of microbial genomes shed light on interconnected biogeochemical processes in an aquifer system.</title>
        <authorList>
            <person name="Anantharaman K."/>
            <person name="Brown C.T."/>
            <person name="Hug L.A."/>
            <person name="Sharon I."/>
            <person name="Castelle C.J."/>
            <person name="Probst A.J."/>
            <person name="Thomas B.C."/>
            <person name="Singh A."/>
            <person name="Wilkins M.J."/>
            <person name="Karaoz U."/>
            <person name="Brodie E.L."/>
            <person name="Williams K.H."/>
            <person name="Hubbard S.S."/>
            <person name="Banfield J.F."/>
        </authorList>
    </citation>
    <scope>NUCLEOTIDE SEQUENCE [LARGE SCALE GENOMIC DNA]</scope>
</reference>
<feature type="region of interest" description="Disordered" evidence="1">
    <location>
        <begin position="587"/>
        <end position="608"/>
    </location>
</feature>
<evidence type="ECO:0000313" key="3">
    <source>
        <dbReference type="EMBL" id="OGM07474.1"/>
    </source>
</evidence>
<dbReference type="PANTHER" id="PTHR30153">
    <property type="entry name" value="REPLICATIVE DNA HELICASE DNAB"/>
    <property type="match status" value="1"/>
</dbReference>
<accession>A0A1F7WX94</accession>
<dbReference type="Gene3D" id="1.10.860.10">
    <property type="entry name" value="DNAb Helicase, Chain A"/>
    <property type="match status" value="1"/>
</dbReference>
<dbReference type="Pfam" id="PF03796">
    <property type="entry name" value="DnaB_C"/>
    <property type="match status" value="1"/>
</dbReference>
<proteinExistence type="predicted"/>
<sequence>MNCKKCGADLPESNFTGICGKCAFSIFQNARTEPLRPVREKSAPDADTRSDRQASAPSDSRQQAPYEQSQQSDLNEEIEITILNGFINDQYMLGKVLNEGFNEKMLHNIYSKHIFRMIQDVYAGVGREKVVDAIIIRNKLEQNKLFDDNMKRFFDLVTRSKVPQLSQVMAYLKILREESSKNQLREITHRINNFLKGVDKDGQMSFIDFSSEITKEIRDIQRAQSKKEIQLIKAQMIEIAQDINLREVEGEKDCLGYSLKPFGDLSSAISGLRRGFLYGIAGAPRRGKTNFTLELATLVASNSKKPVLFFTWEQTKKNLTYRLLAKETRINPDTLQRRRIKGVPENDMKFAQGWVKMEQYMDCLYVIEGTKEDTVDRIKAHAYNAMQDHQTDEVLIVCDYIQKMPIARNYDSEKFRVEEISTDLKRLTIELNCPLIIISSLNKEGCMIEVTENDDERPGLYHCKGSGDIEYDLDCAMILSKDWGDSKELYNQMSHLAESMNKDAIHLPKIDILSLHLDKNRDAPEGKSPCVQYFFFIEENRFFELGFKEATNAYRFSRIESLLKKLMNEGFVKFRDIEGGPHKTLMEQASDISGAPNQDMRPKIRLKR</sequence>
<dbReference type="Gene3D" id="3.40.50.300">
    <property type="entry name" value="P-loop containing nucleotide triphosphate hydrolases"/>
    <property type="match status" value="1"/>
</dbReference>
<dbReference type="GO" id="GO:0006260">
    <property type="term" value="P:DNA replication"/>
    <property type="evidence" value="ECO:0007669"/>
    <property type="project" value="InterPro"/>
</dbReference>
<comment type="caution">
    <text evidence="3">The sequence shown here is derived from an EMBL/GenBank/DDBJ whole genome shotgun (WGS) entry which is preliminary data.</text>
</comment>
<evidence type="ECO:0000313" key="4">
    <source>
        <dbReference type="Proteomes" id="UP000178735"/>
    </source>
</evidence>
<evidence type="ECO:0000259" key="2">
    <source>
        <dbReference type="PROSITE" id="PS51199"/>
    </source>
</evidence>
<protein>
    <recommendedName>
        <fullName evidence="2">SF4 helicase domain-containing protein</fullName>
    </recommendedName>
</protein>
<dbReference type="InterPro" id="IPR007694">
    <property type="entry name" value="DNA_helicase_DnaB-like_C"/>
</dbReference>
<feature type="compositionally biased region" description="Polar residues" evidence="1">
    <location>
        <begin position="53"/>
        <end position="72"/>
    </location>
</feature>
<dbReference type="SUPFAM" id="SSF52540">
    <property type="entry name" value="P-loop containing nucleoside triphosphate hydrolases"/>
    <property type="match status" value="1"/>
</dbReference>
<feature type="region of interest" description="Disordered" evidence="1">
    <location>
        <begin position="34"/>
        <end position="72"/>
    </location>
</feature>
<dbReference type="PANTHER" id="PTHR30153:SF2">
    <property type="entry name" value="REPLICATIVE DNA HELICASE"/>
    <property type="match status" value="1"/>
</dbReference>
<dbReference type="InterPro" id="IPR027417">
    <property type="entry name" value="P-loop_NTPase"/>
</dbReference>
<dbReference type="GO" id="GO:0005829">
    <property type="term" value="C:cytosol"/>
    <property type="evidence" value="ECO:0007669"/>
    <property type="project" value="TreeGrafter"/>
</dbReference>
<feature type="domain" description="SF4 helicase" evidence="2">
    <location>
        <begin position="251"/>
        <end position="549"/>
    </location>
</feature>
<dbReference type="Proteomes" id="UP000178735">
    <property type="component" value="Unassembled WGS sequence"/>
</dbReference>
<gene>
    <name evidence="3" type="ORF">A2008_13290</name>
</gene>
<dbReference type="AlphaFoldDB" id="A0A1F7WX94"/>
<dbReference type="GO" id="GO:0003678">
    <property type="term" value="F:DNA helicase activity"/>
    <property type="evidence" value="ECO:0007669"/>
    <property type="project" value="InterPro"/>
</dbReference>